<reference evidence="12 13" key="1">
    <citation type="submission" date="2017-10" db="EMBL/GenBank/DDBJ databases">
        <title>Draft genome of Longibacter Salinarum.</title>
        <authorList>
            <person name="Goh K.M."/>
            <person name="Shamsir M.S."/>
            <person name="Lim S.W."/>
        </authorList>
    </citation>
    <scope>NUCLEOTIDE SEQUENCE [LARGE SCALE GENOMIC DNA]</scope>
    <source>
        <strain evidence="12 13">KCTC 52045</strain>
    </source>
</reference>
<dbReference type="AlphaFoldDB" id="A0A2A8CXM8"/>
<feature type="transmembrane region" description="Helical" evidence="11">
    <location>
        <begin position="98"/>
        <end position="120"/>
    </location>
</feature>
<dbReference type="GO" id="GO:0006811">
    <property type="term" value="P:monoatomic ion transport"/>
    <property type="evidence" value="ECO:0007669"/>
    <property type="project" value="UniProtKB-KW"/>
</dbReference>
<dbReference type="OrthoDB" id="9780160at2"/>
<protein>
    <recommendedName>
        <fullName evidence="9">Multidrug-efflux transporter</fullName>
    </recommendedName>
</protein>
<evidence type="ECO:0000256" key="4">
    <source>
        <dbReference type="ARBA" id="ARBA00022475"/>
    </source>
</evidence>
<feature type="transmembrane region" description="Helical" evidence="11">
    <location>
        <begin position="146"/>
        <end position="164"/>
    </location>
</feature>
<dbReference type="InterPro" id="IPR048279">
    <property type="entry name" value="MdtK-like"/>
</dbReference>
<keyword evidence="3" id="KW-0050">Antiport</keyword>
<evidence type="ECO:0000313" key="12">
    <source>
        <dbReference type="EMBL" id="PEN13406.1"/>
    </source>
</evidence>
<evidence type="ECO:0000256" key="10">
    <source>
        <dbReference type="SAM" id="MobiDB-lite"/>
    </source>
</evidence>
<evidence type="ECO:0000256" key="8">
    <source>
        <dbReference type="ARBA" id="ARBA00023136"/>
    </source>
</evidence>
<evidence type="ECO:0000256" key="5">
    <source>
        <dbReference type="ARBA" id="ARBA00022692"/>
    </source>
</evidence>
<feature type="transmembrane region" description="Helical" evidence="11">
    <location>
        <begin position="409"/>
        <end position="426"/>
    </location>
</feature>
<dbReference type="EMBL" id="PDEQ01000004">
    <property type="protein sequence ID" value="PEN13406.1"/>
    <property type="molecule type" value="Genomic_DNA"/>
</dbReference>
<dbReference type="GO" id="GO:0015297">
    <property type="term" value="F:antiporter activity"/>
    <property type="evidence" value="ECO:0007669"/>
    <property type="project" value="UniProtKB-KW"/>
</dbReference>
<feature type="transmembrane region" description="Helical" evidence="11">
    <location>
        <begin position="307"/>
        <end position="324"/>
    </location>
</feature>
<dbReference type="PANTHER" id="PTHR43298:SF2">
    <property type="entry name" value="FMN_FAD EXPORTER YEEO-RELATED"/>
    <property type="match status" value="1"/>
</dbReference>
<evidence type="ECO:0000256" key="7">
    <source>
        <dbReference type="ARBA" id="ARBA00023065"/>
    </source>
</evidence>
<comment type="subcellular location">
    <subcellularLocation>
        <location evidence="1">Cell membrane</location>
        <topology evidence="1">Multi-pass membrane protein</topology>
    </subcellularLocation>
</comment>
<evidence type="ECO:0000256" key="1">
    <source>
        <dbReference type="ARBA" id="ARBA00004651"/>
    </source>
</evidence>
<organism evidence="12 13">
    <name type="scientific">Longibacter salinarum</name>
    <dbReference type="NCBI Taxonomy" id="1850348"/>
    <lineage>
        <taxon>Bacteria</taxon>
        <taxon>Pseudomonadati</taxon>
        <taxon>Rhodothermota</taxon>
        <taxon>Rhodothermia</taxon>
        <taxon>Rhodothermales</taxon>
        <taxon>Salisaetaceae</taxon>
        <taxon>Longibacter</taxon>
    </lineage>
</organism>
<proteinExistence type="predicted"/>
<feature type="transmembrane region" description="Helical" evidence="11">
    <location>
        <begin position="370"/>
        <end position="389"/>
    </location>
</feature>
<dbReference type="GO" id="GO:0005886">
    <property type="term" value="C:plasma membrane"/>
    <property type="evidence" value="ECO:0007669"/>
    <property type="project" value="UniProtKB-SubCell"/>
</dbReference>
<evidence type="ECO:0000256" key="6">
    <source>
        <dbReference type="ARBA" id="ARBA00022989"/>
    </source>
</evidence>
<evidence type="ECO:0000256" key="3">
    <source>
        <dbReference type="ARBA" id="ARBA00022449"/>
    </source>
</evidence>
<evidence type="ECO:0000256" key="2">
    <source>
        <dbReference type="ARBA" id="ARBA00022448"/>
    </source>
</evidence>
<keyword evidence="13" id="KW-1185">Reference proteome</keyword>
<feature type="compositionally biased region" description="Low complexity" evidence="10">
    <location>
        <begin position="9"/>
        <end position="25"/>
    </location>
</feature>
<name>A0A2A8CXM8_9BACT</name>
<keyword evidence="2" id="KW-0813">Transport</keyword>
<dbReference type="NCBIfam" id="TIGR00797">
    <property type="entry name" value="matE"/>
    <property type="match status" value="1"/>
</dbReference>
<feature type="transmembrane region" description="Helical" evidence="11">
    <location>
        <begin position="330"/>
        <end position="349"/>
    </location>
</feature>
<evidence type="ECO:0000313" key="13">
    <source>
        <dbReference type="Proteomes" id="UP000220102"/>
    </source>
</evidence>
<dbReference type="PANTHER" id="PTHR43298">
    <property type="entry name" value="MULTIDRUG RESISTANCE PROTEIN NORM-RELATED"/>
    <property type="match status" value="1"/>
</dbReference>
<gene>
    <name evidence="12" type="ORF">CRI94_08765</name>
</gene>
<comment type="caution">
    <text evidence="12">The sequence shown here is derived from an EMBL/GenBank/DDBJ whole genome shotgun (WGS) entry which is preliminary data.</text>
</comment>
<keyword evidence="7" id="KW-0406">Ion transport</keyword>
<keyword evidence="5 11" id="KW-0812">Transmembrane</keyword>
<feature type="region of interest" description="Disordered" evidence="10">
    <location>
        <begin position="1"/>
        <end position="44"/>
    </location>
</feature>
<dbReference type="PIRSF" id="PIRSF006603">
    <property type="entry name" value="DinF"/>
    <property type="match status" value="1"/>
</dbReference>
<keyword evidence="4" id="KW-1003">Cell membrane</keyword>
<accession>A0A2A8CXM8</accession>
<dbReference type="CDD" id="cd13131">
    <property type="entry name" value="MATE_NorM_like"/>
    <property type="match status" value="1"/>
</dbReference>
<dbReference type="GO" id="GO:0042910">
    <property type="term" value="F:xenobiotic transmembrane transporter activity"/>
    <property type="evidence" value="ECO:0007669"/>
    <property type="project" value="InterPro"/>
</dbReference>
<dbReference type="InterPro" id="IPR002528">
    <property type="entry name" value="MATE_fam"/>
</dbReference>
<keyword evidence="6 11" id="KW-1133">Transmembrane helix</keyword>
<dbReference type="InterPro" id="IPR050222">
    <property type="entry name" value="MATE_MdtK"/>
</dbReference>
<evidence type="ECO:0000256" key="9">
    <source>
        <dbReference type="ARBA" id="ARBA00031636"/>
    </source>
</evidence>
<evidence type="ECO:0000256" key="11">
    <source>
        <dbReference type="SAM" id="Phobius"/>
    </source>
</evidence>
<feature type="transmembrane region" description="Helical" evidence="11">
    <location>
        <begin position="184"/>
        <end position="205"/>
    </location>
</feature>
<dbReference type="Proteomes" id="UP000220102">
    <property type="component" value="Unassembled WGS sequence"/>
</dbReference>
<feature type="transmembrane region" description="Helical" evidence="11">
    <location>
        <begin position="212"/>
        <end position="232"/>
    </location>
</feature>
<sequence>MPCPIVYVSDPTDTSSAPTSGSSPDVQPEETPASAAHARTGAAETVGASAAADSPWERFWAEIPPTLRLAGPVVAAQLGQMSMGFVDTVMVGRLGPDALAGVALGNTLFFFLLILCTGMVQAVSPMVSQAVGAGEPDTIERSVRQGLWLGVILSAPVMVLLWNIEPILDLLGQSEVAVEGASSYLRAIMWAFLPACWFMALRSFVEGLARPLPVTLITIFAACLNAGANYVLMFGALGVPALGLVGTGIASTIVFWTMFGLLSLLVVTRRPFREYTIFGKIRVPDSETLHELVDIGWPMGVARGIEAGLFMITALMVGTIGATSLAAHQVAIQCAAFTFMVPMGIGIAGQVRVGHAAGRKDRAATRRAGYASISVATAFMAISMVFFLAVPEWIVSLYLDTGAPKNAHVIPLAVQLLGIAAVFQVVDGLQIAAAEALRGLKDTRGPMIIGFFSYWGIGLSLGYLFGVHLGFGAPGLWWGLVAGLTAASIWLTLRFHRQTKPL</sequence>
<feature type="transmembrane region" description="Helical" evidence="11">
    <location>
        <begin position="447"/>
        <end position="469"/>
    </location>
</feature>
<dbReference type="Pfam" id="PF01554">
    <property type="entry name" value="MatE"/>
    <property type="match status" value="2"/>
</dbReference>
<feature type="transmembrane region" description="Helical" evidence="11">
    <location>
        <begin position="244"/>
        <end position="267"/>
    </location>
</feature>
<keyword evidence="8 11" id="KW-0472">Membrane</keyword>
<feature type="transmembrane region" description="Helical" evidence="11">
    <location>
        <begin position="475"/>
        <end position="493"/>
    </location>
</feature>